<name>A0A7J0EGQ3_9ERIC</name>
<reference evidence="1 2" key="1">
    <citation type="submission" date="2019-07" db="EMBL/GenBank/DDBJ databases">
        <title>De Novo Assembly of kiwifruit Actinidia rufa.</title>
        <authorList>
            <person name="Sugita-Konishi S."/>
            <person name="Sato K."/>
            <person name="Mori E."/>
            <person name="Abe Y."/>
            <person name="Kisaki G."/>
            <person name="Hamano K."/>
            <person name="Suezawa K."/>
            <person name="Otani M."/>
            <person name="Fukuda T."/>
            <person name="Manabe T."/>
            <person name="Gomi K."/>
            <person name="Tabuchi M."/>
            <person name="Akimitsu K."/>
            <person name="Kataoka I."/>
        </authorList>
    </citation>
    <scope>NUCLEOTIDE SEQUENCE [LARGE SCALE GENOMIC DNA]</scope>
    <source>
        <strain evidence="2">cv. Fuchu</strain>
    </source>
</reference>
<organism evidence="1 2">
    <name type="scientific">Actinidia rufa</name>
    <dbReference type="NCBI Taxonomy" id="165716"/>
    <lineage>
        <taxon>Eukaryota</taxon>
        <taxon>Viridiplantae</taxon>
        <taxon>Streptophyta</taxon>
        <taxon>Embryophyta</taxon>
        <taxon>Tracheophyta</taxon>
        <taxon>Spermatophyta</taxon>
        <taxon>Magnoliopsida</taxon>
        <taxon>eudicotyledons</taxon>
        <taxon>Gunneridae</taxon>
        <taxon>Pentapetalae</taxon>
        <taxon>asterids</taxon>
        <taxon>Ericales</taxon>
        <taxon>Actinidiaceae</taxon>
        <taxon>Actinidia</taxon>
    </lineage>
</organism>
<gene>
    <name evidence="1" type="ORF">Acr_03g0015910</name>
</gene>
<dbReference type="AlphaFoldDB" id="A0A7J0EGQ3"/>
<keyword evidence="2" id="KW-1185">Reference proteome</keyword>
<dbReference type="Proteomes" id="UP000585474">
    <property type="component" value="Unassembled WGS sequence"/>
</dbReference>
<evidence type="ECO:0000313" key="1">
    <source>
        <dbReference type="EMBL" id="GFY84817.1"/>
    </source>
</evidence>
<dbReference type="EMBL" id="BJWL01000003">
    <property type="protein sequence ID" value="GFY84817.1"/>
    <property type="molecule type" value="Genomic_DNA"/>
</dbReference>
<evidence type="ECO:0000313" key="2">
    <source>
        <dbReference type="Proteomes" id="UP000585474"/>
    </source>
</evidence>
<sequence>MSVSRRLGQLCPYGLASSPLLTANVSIQAWGLSGRTLTCKSSSVPQHPSELLLAVASRPNSCVVIVPSLLISNSSELTMALDETTVVLDHDCSELRREGPPSLLCSDSLVKISALARPVLNSVCTELRHKGTTELAK</sequence>
<accession>A0A7J0EGQ3</accession>
<protein>
    <submittedName>
        <fullName evidence="1">Uncharacterized protein</fullName>
    </submittedName>
</protein>
<comment type="caution">
    <text evidence="1">The sequence shown here is derived from an EMBL/GenBank/DDBJ whole genome shotgun (WGS) entry which is preliminary data.</text>
</comment>
<proteinExistence type="predicted"/>